<evidence type="ECO:0000313" key="6">
    <source>
        <dbReference type="EMBL" id="AVI52159.1"/>
    </source>
</evidence>
<evidence type="ECO:0000256" key="4">
    <source>
        <dbReference type="PROSITE-ProRule" id="PRU01161"/>
    </source>
</evidence>
<reference evidence="6 7" key="1">
    <citation type="submission" date="2018-02" db="EMBL/GenBank/DDBJ databases">
        <title>Genomic analysis of the strain RR4-38 isolated from a seawater recirculating aquaculture system.</title>
        <authorList>
            <person name="Kim Y.-S."/>
            <person name="Jang Y.H."/>
            <person name="Kim K.-H."/>
        </authorList>
    </citation>
    <scope>NUCLEOTIDE SEQUENCE [LARGE SCALE GENOMIC DNA]</scope>
    <source>
        <strain evidence="6 7">RR4-38</strain>
    </source>
</reference>
<dbReference type="InterPro" id="IPR050301">
    <property type="entry name" value="NTE"/>
</dbReference>
<proteinExistence type="predicted"/>
<dbReference type="SUPFAM" id="SSF52151">
    <property type="entry name" value="FabD/lysophospholipase-like"/>
    <property type="match status" value="1"/>
</dbReference>
<dbReference type="AlphaFoldDB" id="A0A2S0HZS3"/>
<dbReference type="InterPro" id="IPR002641">
    <property type="entry name" value="PNPLA_dom"/>
</dbReference>
<keyword evidence="2 4" id="KW-0442">Lipid degradation</keyword>
<dbReference type="RefSeq" id="WP_105217399.1">
    <property type="nucleotide sequence ID" value="NZ_CP027062.1"/>
</dbReference>
<feature type="active site" description="Nucleophile" evidence="4">
    <location>
        <position position="38"/>
    </location>
</feature>
<feature type="short sequence motif" description="DGA/G" evidence="4">
    <location>
        <begin position="150"/>
        <end position="152"/>
    </location>
</feature>
<dbReference type="PANTHER" id="PTHR14226:SF78">
    <property type="entry name" value="SLR0060 PROTEIN"/>
    <property type="match status" value="1"/>
</dbReference>
<evidence type="ECO:0000259" key="5">
    <source>
        <dbReference type="PROSITE" id="PS51635"/>
    </source>
</evidence>
<dbReference type="KEGG" id="aue:C5O00_13745"/>
<dbReference type="Proteomes" id="UP000238442">
    <property type="component" value="Chromosome"/>
</dbReference>
<dbReference type="OrthoDB" id="9770965at2"/>
<keyword evidence="7" id="KW-1185">Reference proteome</keyword>
<dbReference type="Gene3D" id="3.40.1090.10">
    <property type="entry name" value="Cytosolic phospholipase A2 catalytic domain"/>
    <property type="match status" value="1"/>
</dbReference>
<feature type="short sequence motif" description="GXGXXG" evidence="4">
    <location>
        <begin position="9"/>
        <end position="14"/>
    </location>
</feature>
<evidence type="ECO:0000256" key="1">
    <source>
        <dbReference type="ARBA" id="ARBA00022801"/>
    </source>
</evidence>
<dbReference type="PROSITE" id="PS51635">
    <property type="entry name" value="PNPLA"/>
    <property type="match status" value="1"/>
</dbReference>
<dbReference type="PANTHER" id="PTHR14226">
    <property type="entry name" value="NEUROPATHY TARGET ESTERASE/SWISS CHEESE D.MELANOGASTER"/>
    <property type="match status" value="1"/>
</dbReference>
<evidence type="ECO:0000313" key="7">
    <source>
        <dbReference type="Proteomes" id="UP000238442"/>
    </source>
</evidence>
<keyword evidence="1 4" id="KW-0378">Hydrolase</keyword>
<protein>
    <submittedName>
        <fullName evidence="6">Patatin</fullName>
    </submittedName>
</protein>
<accession>A0A2S0HZS3</accession>
<name>A0A2S0HZS3_9FLAO</name>
<organism evidence="6 7">
    <name type="scientific">Pukyongia salina</name>
    <dbReference type="NCBI Taxonomy" id="2094025"/>
    <lineage>
        <taxon>Bacteria</taxon>
        <taxon>Pseudomonadati</taxon>
        <taxon>Bacteroidota</taxon>
        <taxon>Flavobacteriia</taxon>
        <taxon>Flavobacteriales</taxon>
        <taxon>Flavobacteriaceae</taxon>
        <taxon>Pukyongia</taxon>
    </lineage>
</organism>
<feature type="short sequence motif" description="GXSXG" evidence="4">
    <location>
        <begin position="36"/>
        <end position="40"/>
    </location>
</feature>
<feature type="domain" description="PNPLA" evidence="5">
    <location>
        <begin position="5"/>
        <end position="163"/>
    </location>
</feature>
<dbReference type="CDD" id="cd07205">
    <property type="entry name" value="Pat_PNPLA6_PNPLA7_NTE1_like"/>
    <property type="match status" value="1"/>
</dbReference>
<evidence type="ECO:0000256" key="2">
    <source>
        <dbReference type="ARBA" id="ARBA00022963"/>
    </source>
</evidence>
<dbReference type="Pfam" id="PF01734">
    <property type="entry name" value="Patatin"/>
    <property type="match status" value="1"/>
</dbReference>
<gene>
    <name evidence="6" type="ORF">C5O00_13745</name>
</gene>
<dbReference type="EMBL" id="CP027062">
    <property type="protein sequence ID" value="AVI52159.1"/>
    <property type="molecule type" value="Genomic_DNA"/>
</dbReference>
<dbReference type="GO" id="GO:0016042">
    <property type="term" value="P:lipid catabolic process"/>
    <property type="evidence" value="ECO:0007669"/>
    <property type="project" value="UniProtKB-UniRule"/>
</dbReference>
<dbReference type="GO" id="GO:0016787">
    <property type="term" value="F:hydrolase activity"/>
    <property type="evidence" value="ECO:0007669"/>
    <property type="project" value="UniProtKB-UniRule"/>
</dbReference>
<dbReference type="InterPro" id="IPR016035">
    <property type="entry name" value="Acyl_Trfase/lysoPLipase"/>
</dbReference>
<keyword evidence="3 4" id="KW-0443">Lipid metabolism</keyword>
<feature type="active site" description="Proton acceptor" evidence="4">
    <location>
        <position position="150"/>
    </location>
</feature>
<sequence>MNLGVVLSGGGIRGVAHIGALQAMEEFNLKPTHISGTSAGAIVGGLYAAGIECSEILKFFKTIPIFQRSRYARRKPGFIDSEKFYDEFRNYMQKDDFSSLQTTLYVTATDLLKGTLKIFHEGELIRPILASASFPGLFSPVEIGDSHYIDGGVFNNFPVEPLRPVCDKIIGVYVNPVKPVGIDKLKHSYNVVERAYKLKSAADSILKFKQCDLVISPSDLSLFGTFDMKYTDAIYDIGYRETKRLLEAKLEVLVNS</sequence>
<evidence type="ECO:0000256" key="3">
    <source>
        <dbReference type="ARBA" id="ARBA00023098"/>
    </source>
</evidence>